<dbReference type="RefSeq" id="WP_144585798.1">
    <property type="nucleotide sequence ID" value="NZ_VJWX01000017.1"/>
</dbReference>
<dbReference type="Proteomes" id="UP000320011">
    <property type="component" value="Unassembled WGS sequence"/>
</dbReference>
<organism evidence="1 2">
    <name type="scientific">Amycolatopsis rhizosphaerae</name>
    <dbReference type="NCBI Taxonomy" id="2053003"/>
    <lineage>
        <taxon>Bacteria</taxon>
        <taxon>Bacillati</taxon>
        <taxon>Actinomycetota</taxon>
        <taxon>Actinomycetes</taxon>
        <taxon>Pseudonocardiales</taxon>
        <taxon>Pseudonocardiaceae</taxon>
        <taxon>Amycolatopsis</taxon>
    </lineage>
</organism>
<protein>
    <submittedName>
        <fullName evidence="1">Uncharacterized protein</fullName>
    </submittedName>
</protein>
<keyword evidence="2" id="KW-1185">Reference proteome</keyword>
<sequence length="88" mass="9733">MKYCKAYRLDDLRRFPGWDDGADRAERELDGEQIAYVCDDFTVVTDPIKGEGLLFGAVTPEWREFCAGELEFAIPADPVGASAEPGDS</sequence>
<gene>
    <name evidence="1" type="ORF">FNH05_03505</name>
</gene>
<dbReference type="OrthoDB" id="3633918at2"/>
<evidence type="ECO:0000313" key="1">
    <source>
        <dbReference type="EMBL" id="TVT61152.1"/>
    </source>
</evidence>
<proteinExistence type="predicted"/>
<dbReference type="AlphaFoldDB" id="A0A558DJG4"/>
<name>A0A558DJG4_9PSEU</name>
<evidence type="ECO:0000313" key="2">
    <source>
        <dbReference type="Proteomes" id="UP000320011"/>
    </source>
</evidence>
<reference evidence="1 2" key="1">
    <citation type="submission" date="2019-07" db="EMBL/GenBank/DDBJ databases">
        <authorList>
            <person name="Duangmal K."/>
            <person name="Teo W.F.A."/>
        </authorList>
    </citation>
    <scope>NUCLEOTIDE SEQUENCE [LARGE SCALE GENOMIC DNA]</scope>
    <source>
        <strain evidence="1 2">TBRC 6029</strain>
    </source>
</reference>
<comment type="caution">
    <text evidence="1">The sequence shown here is derived from an EMBL/GenBank/DDBJ whole genome shotgun (WGS) entry which is preliminary data.</text>
</comment>
<accession>A0A558DJG4</accession>
<reference evidence="1 2" key="2">
    <citation type="submission" date="2019-08" db="EMBL/GenBank/DDBJ databases">
        <title>Amycolatopsis acidicola sp. nov., isolated from peat swamp forest soil.</title>
        <authorList>
            <person name="Srisuk N."/>
        </authorList>
    </citation>
    <scope>NUCLEOTIDE SEQUENCE [LARGE SCALE GENOMIC DNA]</scope>
    <source>
        <strain evidence="1 2">TBRC 6029</strain>
    </source>
</reference>
<dbReference type="EMBL" id="VJWX01000017">
    <property type="protein sequence ID" value="TVT61152.1"/>
    <property type="molecule type" value="Genomic_DNA"/>
</dbReference>